<proteinExistence type="predicted"/>
<dbReference type="Proteomes" id="UP000887565">
    <property type="component" value="Unplaced"/>
</dbReference>
<organism evidence="1 2">
    <name type="scientific">Romanomermis culicivorax</name>
    <name type="common">Nematode worm</name>
    <dbReference type="NCBI Taxonomy" id="13658"/>
    <lineage>
        <taxon>Eukaryota</taxon>
        <taxon>Metazoa</taxon>
        <taxon>Ecdysozoa</taxon>
        <taxon>Nematoda</taxon>
        <taxon>Enoplea</taxon>
        <taxon>Dorylaimia</taxon>
        <taxon>Mermithida</taxon>
        <taxon>Mermithoidea</taxon>
        <taxon>Mermithidae</taxon>
        <taxon>Romanomermis</taxon>
    </lineage>
</organism>
<keyword evidence="1" id="KW-1185">Reference proteome</keyword>
<evidence type="ECO:0000313" key="2">
    <source>
        <dbReference type="WBParaSite" id="nRc.2.0.1.t19851-RA"/>
    </source>
</evidence>
<protein>
    <submittedName>
        <fullName evidence="2">Uncharacterized protein</fullName>
    </submittedName>
</protein>
<dbReference type="WBParaSite" id="nRc.2.0.1.t19851-RA">
    <property type="protein sequence ID" value="nRc.2.0.1.t19851-RA"/>
    <property type="gene ID" value="nRc.2.0.1.g19851"/>
</dbReference>
<evidence type="ECO:0000313" key="1">
    <source>
        <dbReference type="Proteomes" id="UP000887565"/>
    </source>
</evidence>
<dbReference type="AlphaFoldDB" id="A0A915J062"/>
<reference evidence="2" key="1">
    <citation type="submission" date="2022-11" db="UniProtKB">
        <authorList>
            <consortium name="WormBaseParasite"/>
        </authorList>
    </citation>
    <scope>IDENTIFICATION</scope>
</reference>
<name>A0A915J062_ROMCU</name>
<dbReference type="PANTHER" id="PTHR37449">
    <property type="match status" value="1"/>
</dbReference>
<accession>A0A915J062</accession>
<sequence>MTPPESPERPLLGARASISSKNITHGLHRRALVNSSRTFCSDWPTYMFKSSGPLTLKNYELPDLLNPQAKTVG</sequence>
<dbReference type="PANTHER" id="PTHR37449:SF1">
    <property type="entry name" value="OS02G0159950 PROTEIN"/>
    <property type="match status" value="1"/>
</dbReference>